<organism evidence="6 7">
    <name type="scientific">Meloidogyne javanica</name>
    <name type="common">Root-knot nematode worm</name>
    <dbReference type="NCBI Taxonomy" id="6303"/>
    <lineage>
        <taxon>Eukaryota</taxon>
        <taxon>Metazoa</taxon>
        <taxon>Ecdysozoa</taxon>
        <taxon>Nematoda</taxon>
        <taxon>Chromadorea</taxon>
        <taxon>Rhabditida</taxon>
        <taxon>Tylenchina</taxon>
        <taxon>Tylenchomorpha</taxon>
        <taxon>Tylenchoidea</taxon>
        <taxon>Meloidogynidae</taxon>
        <taxon>Meloidogyninae</taxon>
        <taxon>Meloidogyne</taxon>
        <taxon>Meloidogyne incognita group</taxon>
    </lineage>
</organism>
<keyword evidence="6" id="KW-1185">Reference proteome</keyword>
<proteinExistence type="inferred from homology"/>
<accession>A0A915N1U7</accession>
<feature type="compositionally biased region" description="Low complexity" evidence="5">
    <location>
        <begin position="75"/>
        <end position="89"/>
    </location>
</feature>
<dbReference type="Pfam" id="PF00406">
    <property type="entry name" value="ADK"/>
    <property type="match status" value="1"/>
</dbReference>
<dbReference type="Gene3D" id="3.40.50.300">
    <property type="entry name" value="P-loop containing nucleotide triphosphate hydrolases"/>
    <property type="match status" value="1"/>
</dbReference>
<dbReference type="Gene3D" id="1.20.890.10">
    <property type="entry name" value="cAMP-dependent protein kinase regulatory subunit, dimerization-anchoring domain"/>
    <property type="match status" value="1"/>
</dbReference>
<feature type="compositionally biased region" description="Polar residues" evidence="5">
    <location>
        <begin position="93"/>
        <end position="106"/>
    </location>
</feature>
<dbReference type="SUPFAM" id="SSF47391">
    <property type="entry name" value="Dimerization-anchoring domain of cAMP-dependent PK regulatory subunit"/>
    <property type="match status" value="1"/>
</dbReference>
<dbReference type="GO" id="GO:0006139">
    <property type="term" value="P:nucleobase-containing compound metabolic process"/>
    <property type="evidence" value="ECO:0007669"/>
    <property type="project" value="InterPro"/>
</dbReference>
<dbReference type="CDD" id="cd01428">
    <property type="entry name" value="ADK"/>
    <property type="match status" value="1"/>
</dbReference>
<feature type="region of interest" description="Disordered" evidence="5">
    <location>
        <begin position="69"/>
        <end position="131"/>
    </location>
</feature>
<evidence type="ECO:0000256" key="5">
    <source>
        <dbReference type="SAM" id="MobiDB-lite"/>
    </source>
</evidence>
<evidence type="ECO:0000313" key="6">
    <source>
        <dbReference type="Proteomes" id="UP000887561"/>
    </source>
</evidence>
<dbReference type="GO" id="GO:0019205">
    <property type="term" value="F:nucleobase-containing compound kinase activity"/>
    <property type="evidence" value="ECO:0007669"/>
    <property type="project" value="InterPro"/>
</dbReference>
<dbReference type="WBParaSite" id="scaffold7247_cov286.g11820">
    <property type="protein sequence ID" value="scaffold7247_cov286.g11820"/>
    <property type="gene ID" value="scaffold7247_cov286.g11820"/>
</dbReference>
<dbReference type="GO" id="GO:0005524">
    <property type="term" value="F:ATP binding"/>
    <property type="evidence" value="ECO:0007669"/>
    <property type="project" value="InterPro"/>
</dbReference>
<dbReference type="PANTHER" id="PTHR23359">
    <property type="entry name" value="NUCLEOTIDE KINASE"/>
    <property type="match status" value="1"/>
</dbReference>
<keyword evidence="2" id="KW-0547">Nucleotide-binding</keyword>
<dbReference type="InterPro" id="IPR000850">
    <property type="entry name" value="Adenylat/UMP-CMP_kin"/>
</dbReference>
<dbReference type="InterPro" id="IPR027417">
    <property type="entry name" value="P-loop_NTPase"/>
</dbReference>
<dbReference type="SUPFAM" id="SSF52540">
    <property type="entry name" value="P-loop containing nucleoside triphosphate hydrolases"/>
    <property type="match status" value="1"/>
</dbReference>
<evidence type="ECO:0000256" key="1">
    <source>
        <dbReference type="ARBA" id="ARBA00022679"/>
    </source>
</evidence>
<reference evidence="7" key="1">
    <citation type="submission" date="2022-11" db="UniProtKB">
        <authorList>
            <consortium name="WormBaseParasite"/>
        </authorList>
    </citation>
    <scope>IDENTIFICATION</scope>
</reference>
<dbReference type="AlphaFoldDB" id="A0A915N1U7"/>
<keyword evidence="1 4" id="KW-0808">Transferase</keyword>
<name>A0A915N1U7_MELJA</name>
<sequence>MAARDGRSRQNYLQEHSIPQLFEGLMTGLIYNQPIDPIQFLENAIAKLRKNPDLPLKWDTFITKPQVTTAAEAASSIRSSGKRSPSSTRSNKKNSGQTSGVSNSGDQNRRRQSGATNSTTEKASSSSRPNSLAQAANNAFIVPDAPIILFMGGPGGGKTRYATQLQDQLKEEGLVHICMPDLVRSAISRYKDKLPEWRAAAENDQRGELIPNELAQQLVVAEMGKHTQARAFFLEGFPREAHQVEEFEKNVRPVDMALILDYDEDVLRRHMEARGLLSDVIDRRINEFKEKTLPTAKYFDDQQLLHLIPGERSDSVIIERMKK</sequence>
<protein>
    <submittedName>
        <fullName evidence="7">Adenylate kinase</fullName>
    </submittedName>
</protein>
<evidence type="ECO:0000256" key="2">
    <source>
        <dbReference type="ARBA" id="ARBA00022741"/>
    </source>
</evidence>
<dbReference type="PRINTS" id="PR00094">
    <property type="entry name" value="ADENYLTKNASE"/>
</dbReference>
<dbReference type="CDD" id="cd22978">
    <property type="entry name" value="DD_AK5"/>
    <property type="match status" value="1"/>
</dbReference>
<feature type="compositionally biased region" description="Polar residues" evidence="5">
    <location>
        <begin position="113"/>
        <end position="131"/>
    </location>
</feature>
<evidence type="ECO:0000256" key="3">
    <source>
        <dbReference type="ARBA" id="ARBA00022777"/>
    </source>
</evidence>
<keyword evidence="3 4" id="KW-0418">Kinase</keyword>
<evidence type="ECO:0000256" key="4">
    <source>
        <dbReference type="RuleBase" id="RU003330"/>
    </source>
</evidence>
<comment type="similarity">
    <text evidence="4">Belongs to the adenylate kinase family.</text>
</comment>
<dbReference type="Proteomes" id="UP000887561">
    <property type="component" value="Unplaced"/>
</dbReference>
<evidence type="ECO:0000313" key="7">
    <source>
        <dbReference type="WBParaSite" id="scaffold7247_cov286.g11820"/>
    </source>
</evidence>